<gene>
    <name evidence="1" type="ORF">O1V66_05315</name>
</gene>
<proteinExistence type="predicted"/>
<protein>
    <submittedName>
        <fullName evidence="1">Uncharacterized protein</fullName>
    </submittedName>
</protein>
<reference evidence="1" key="1">
    <citation type="submission" date="2022-12" db="EMBL/GenBank/DDBJ databases">
        <title>Complete genome sequence of an Australian strain of Rouxiella badensis DAR84756 and resolution of the R. badensis DSM100043 and R. chamberiensis DSM28324 genomes.</title>
        <authorList>
            <person name="Paul S."/>
            <person name="Anderson P.J."/>
            <person name="Maynard G."/>
            <person name="Dyall-Smith M."/>
            <person name="Kudinha T."/>
        </authorList>
    </citation>
    <scope>NUCLEOTIDE SEQUENCE</scope>
    <source>
        <strain evidence="1">DSM 28324</strain>
    </source>
</reference>
<dbReference type="EMBL" id="CP114058">
    <property type="protein sequence ID" value="WAT02094.1"/>
    <property type="molecule type" value="Genomic_DNA"/>
</dbReference>
<evidence type="ECO:0000313" key="1">
    <source>
        <dbReference type="EMBL" id="WAT02094.1"/>
    </source>
</evidence>
<accession>A0ABY7HSQ2</accession>
<keyword evidence="2" id="KW-1185">Reference proteome</keyword>
<sequence length="114" mass="13154">MDALGGEIYSESEERCNLCANGSKVIRLEGEQFLPETPKHDLLMIKKLDFKSERQKFFREFAAKKILNINAITQDSNDEFYDIDIPGLMKNQSAPLFSDMQKRINKFFPVTSTQ</sequence>
<organism evidence="1 2">
    <name type="scientific">Rouxiella chamberiensis</name>
    <dbReference type="NCBI Taxonomy" id="1513468"/>
    <lineage>
        <taxon>Bacteria</taxon>
        <taxon>Pseudomonadati</taxon>
        <taxon>Pseudomonadota</taxon>
        <taxon>Gammaproteobacteria</taxon>
        <taxon>Enterobacterales</taxon>
        <taxon>Yersiniaceae</taxon>
        <taxon>Rouxiella</taxon>
    </lineage>
</organism>
<dbReference type="Proteomes" id="UP001164712">
    <property type="component" value="Chromosome"/>
</dbReference>
<name>A0ABY7HSQ2_9GAMM</name>
<dbReference type="RefSeq" id="WP_269128183.1">
    <property type="nucleotide sequence ID" value="NZ_CP114058.1"/>
</dbReference>
<evidence type="ECO:0000313" key="2">
    <source>
        <dbReference type="Proteomes" id="UP001164712"/>
    </source>
</evidence>